<dbReference type="CDD" id="cd19088">
    <property type="entry name" value="AKR_AKR13B1"/>
    <property type="match status" value="1"/>
</dbReference>
<keyword evidence="4" id="KW-1185">Reference proteome</keyword>
<dbReference type="EMBL" id="AXCV01000122">
    <property type="protein sequence ID" value="KGO32021.1"/>
    <property type="molecule type" value="Genomic_DNA"/>
</dbReference>
<dbReference type="InterPro" id="IPR020471">
    <property type="entry name" value="AKR"/>
</dbReference>
<dbReference type="InterPro" id="IPR023210">
    <property type="entry name" value="NADP_OxRdtase_dom"/>
</dbReference>
<dbReference type="PRINTS" id="PR00069">
    <property type="entry name" value="ALDKETRDTASE"/>
</dbReference>
<name>A0ABR4XRC0_9LACO</name>
<dbReference type="PANTHER" id="PTHR43364:SF4">
    <property type="entry name" value="NAD(P)-LINKED OXIDOREDUCTASE SUPERFAMILY PROTEIN"/>
    <property type="match status" value="1"/>
</dbReference>
<dbReference type="SUPFAM" id="SSF51430">
    <property type="entry name" value="NAD(P)-linked oxidoreductase"/>
    <property type="match status" value="1"/>
</dbReference>
<dbReference type="InterPro" id="IPR050523">
    <property type="entry name" value="AKR_Detox_Biosynth"/>
</dbReference>
<keyword evidence="1" id="KW-0560">Oxidoreductase</keyword>
<dbReference type="InterPro" id="IPR036812">
    <property type="entry name" value="NAD(P)_OxRdtase_dom_sf"/>
</dbReference>
<dbReference type="Pfam" id="PF00248">
    <property type="entry name" value="Aldo_ket_red"/>
    <property type="match status" value="1"/>
</dbReference>
<evidence type="ECO:0000313" key="3">
    <source>
        <dbReference type="EMBL" id="KGO32021.1"/>
    </source>
</evidence>
<dbReference type="PANTHER" id="PTHR43364">
    <property type="entry name" value="NADH-SPECIFIC METHYLGLYOXAL REDUCTASE-RELATED"/>
    <property type="match status" value="1"/>
</dbReference>
<proteinExistence type="predicted"/>
<gene>
    <name evidence="3" type="ORF">Q757_03530</name>
</gene>
<feature type="domain" description="NADP-dependent oxidoreductase" evidence="2">
    <location>
        <begin position="2"/>
        <end position="174"/>
    </location>
</feature>
<protein>
    <submittedName>
        <fullName evidence="3">Aldo/keto reductase</fullName>
    </submittedName>
</protein>
<organism evidence="3 4">
    <name type="scientific">Oenococcus alcoholitolerans</name>
    <dbReference type="NCBI Taxonomy" id="931074"/>
    <lineage>
        <taxon>Bacteria</taxon>
        <taxon>Bacillati</taxon>
        <taxon>Bacillota</taxon>
        <taxon>Bacilli</taxon>
        <taxon>Lactobacillales</taxon>
        <taxon>Lactobacillaceae</taxon>
        <taxon>Oenococcus</taxon>
    </lineage>
</organism>
<reference evidence="3 4" key="1">
    <citation type="journal article" date="2014" name="Antonie Van Leeuwenhoek">
        <title>Oenococcus alcoholitolerans sp. nov., a lactic acid bacteria isolated from cachaca and ethanol fermentation processes.</title>
        <authorList>
            <person name="Badotti F."/>
            <person name="Moreira A.P."/>
            <person name="Tonon L.A."/>
            <person name="de Lucena B.T."/>
            <person name="Gomes Fde C."/>
            <person name="Kruger R."/>
            <person name="Thompson C.C."/>
            <person name="de Morais M.A.Jr."/>
            <person name="Rosa C.A."/>
            <person name="Thompson F.L."/>
        </authorList>
    </citation>
    <scope>NUCLEOTIDE SEQUENCE [LARGE SCALE GENOMIC DNA]</scope>
    <source>
        <strain evidence="3 4">UFRJ-M7.2.18</strain>
    </source>
</reference>
<evidence type="ECO:0000256" key="1">
    <source>
        <dbReference type="ARBA" id="ARBA00023002"/>
    </source>
</evidence>
<evidence type="ECO:0000259" key="2">
    <source>
        <dbReference type="Pfam" id="PF00248"/>
    </source>
</evidence>
<dbReference type="Proteomes" id="UP000030023">
    <property type="component" value="Unassembled WGS sequence"/>
</dbReference>
<dbReference type="Gene3D" id="3.20.20.100">
    <property type="entry name" value="NADP-dependent oxidoreductase domain"/>
    <property type="match status" value="1"/>
</dbReference>
<comment type="caution">
    <text evidence="3">The sequence shown here is derived from an EMBL/GenBank/DDBJ whole genome shotgun (WGS) entry which is preliminary data.</text>
</comment>
<sequence>MRQEVELSLFKFGIDHEDLLFLHRVDSHFSLAEQMTELKRMQDEGKIRHLGLSQVTVKQIQEAEKYAKIDAVENLYNLANRRDEDVLEYTAAHGIAFVPWFPLNTGRLAQAGGILDKIAKKYQAAPAQIALAWLLKRSPNILPIPGTKSIKHLTENVAAAQIKLSDEDFKKLSDASQF</sequence>
<accession>A0ABR4XRC0</accession>
<evidence type="ECO:0000313" key="4">
    <source>
        <dbReference type="Proteomes" id="UP000030023"/>
    </source>
</evidence>